<reference evidence="1 2" key="1">
    <citation type="journal article" date="2019" name="Int. J. Syst. Evol. Microbiol.">
        <title>The Global Catalogue of Microorganisms (GCM) 10K type strain sequencing project: providing services to taxonomists for standard genome sequencing and annotation.</title>
        <authorList>
            <consortium name="The Broad Institute Genomics Platform"/>
            <consortium name="The Broad Institute Genome Sequencing Center for Infectious Disease"/>
            <person name="Wu L."/>
            <person name="Ma J."/>
        </authorList>
    </citation>
    <scope>NUCLEOTIDE SEQUENCE [LARGE SCALE GENOMIC DNA]</scope>
    <source>
        <strain evidence="1 2">JCM 15592</strain>
    </source>
</reference>
<name>A0ABN2LFR1_9MICO</name>
<sequence>MLTGDDMVGKVTVAPLLVALQRDVFTGIAESARNCLASHRPLRAVENTSAIATPSSDEAA</sequence>
<dbReference type="Proteomes" id="UP001499938">
    <property type="component" value="Unassembled WGS sequence"/>
</dbReference>
<evidence type="ECO:0000313" key="1">
    <source>
        <dbReference type="EMBL" id="GAA1786638.1"/>
    </source>
</evidence>
<dbReference type="EMBL" id="BAAAPO010000016">
    <property type="protein sequence ID" value="GAA1786638.1"/>
    <property type="molecule type" value="Genomic_DNA"/>
</dbReference>
<comment type="caution">
    <text evidence="1">The sequence shown here is derived from an EMBL/GenBank/DDBJ whole genome shotgun (WGS) entry which is preliminary data.</text>
</comment>
<organism evidence="1 2">
    <name type="scientific">Nostocoides veronense</name>
    <dbReference type="NCBI Taxonomy" id="330836"/>
    <lineage>
        <taxon>Bacteria</taxon>
        <taxon>Bacillati</taxon>
        <taxon>Actinomycetota</taxon>
        <taxon>Actinomycetes</taxon>
        <taxon>Micrococcales</taxon>
        <taxon>Intrasporangiaceae</taxon>
        <taxon>Nostocoides</taxon>
    </lineage>
</organism>
<protein>
    <submittedName>
        <fullName evidence="1">Uncharacterized protein</fullName>
    </submittedName>
</protein>
<proteinExistence type="predicted"/>
<gene>
    <name evidence="1" type="ORF">GCM10009811_09580</name>
</gene>
<evidence type="ECO:0000313" key="2">
    <source>
        <dbReference type="Proteomes" id="UP001499938"/>
    </source>
</evidence>
<keyword evidence="2" id="KW-1185">Reference proteome</keyword>
<accession>A0ABN2LFR1</accession>